<keyword evidence="2" id="KW-1185">Reference proteome</keyword>
<reference evidence="1 2" key="1">
    <citation type="submission" date="2020-01" db="EMBL/GenBank/DDBJ databases">
        <title>Genome analysis of Anaerocolumna sp. CBA3638.</title>
        <authorList>
            <person name="Kim J."/>
            <person name="Roh S.W."/>
        </authorList>
    </citation>
    <scope>NUCLEOTIDE SEQUENCE [LARGE SCALE GENOMIC DNA]</scope>
    <source>
        <strain evidence="1 2">CBA3638</strain>
    </source>
</reference>
<evidence type="ECO:0000313" key="2">
    <source>
        <dbReference type="Proteomes" id="UP000464314"/>
    </source>
</evidence>
<dbReference type="KEGG" id="anr:Ana3638_06095"/>
<dbReference type="AlphaFoldDB" id="A0A6P1TTN3"/>
<sequence length="91" mass="10442">MKSIWDLSLPPGEYEAVRVELGSAAGQNWWCIMFPPLCFVDSTYSVVPKSSKDELKYLLTDEEYNAVFSKNDMKIKVKFKIISMIKDALKD</sequence>
<dbReference type="EMBL" id="CP048000">
    <property type="protein sequence ID" value="QHQ63652.1"/>
    <property type="molecule type" value="Genomic_DNA"/>
</dbReference>
<name>A0A6P1TTN3_9FIRM</name>
<organism evidence="1 2">
    <name type="scientific">Anaerocolumna sedimenticola</name>
    <dbReference type="NCBI Taxonomy" id="2696063"/>
    <lineage>
        <taxon>Bacteria</taxon>
        <taxon>Bacillati</taxon>
        <taxon>Bacillota</taxon>
        <taxon>Clostridia</taxon>
        <taxon>Lachnospirales</taxon>
        <taxon>Lachnospiraceae</taxon>
        <taxon>Anaerocolumna</taxon>
    </lineage>
</organism>
<evidence type="ECO:0000313" key="1">
    <source>
        <dbReference type="EMBL" id="QHQ63652.1"/>
    </source>
</evidence>
<proteinExistence type="predicted"/>
<dbReference type="InterPro" id="IPR014202">
    <property type="entry name" value="Spore_II_R"/>
</dbReference>
<dbReference type="Pfam" id="PF09551">
    <property type="entry name" value="Spore_II_R"/>
    <property type="match status" value="1"/>
</dbReference>
<protein>
    <submittedName>
        <fullName evidence="1">Uncharacterized protein</fullName>
    </submittedName>
</protein>
<dbReference type="Proteomes" id="UP000464314">
    <property type="component" value="Chromosome"/>
</dbReference>
<accession>A0A6P1TTN3</accession>
<gene>
    <name evidence="1" type="ORF">Ana3638_06095</name>
</gene>